<evidence type="ECO:0000313" key="2">
    <source>
        <dbReference type="Proteomes" id="UP000688137"/>
    </source>
</evidence>
<dbReference type="Proteomes" id="UP000688137">
    <property type="component" value="Unassembled WGS sequence"/>
</dbReference>
<comment type="caution">
    <text evidence="1">The sequence shown here is derived from an EMBL/GenBank/DDBJ whole genome shotgun (WGS) entry which is preliminary data.</text>
</comment>
<sequence>MQFQQTAAFKELLQGEYKIQKSNLIRQAKILAHKPSLEPKINLTHRSVEDPPQNKQRSGIALPILIQKKQQFNIDCDKAKDIIKNFNIKLIRQRVCQNEKIHRKLSQHSIQNTQQLNLTFGQNFRIKTRPIFSKQDNSVDLRDSHSASRVMSHSQQRLVNKLFQ</sequence>
<proteinExistence type="predicted"/>
<gene>
    <name evidence="1" type="ORF">PPRIM_AZ9-3.1.T0560066</name>
</gene>
<organism evidence="1 2">
    <name type="scientific">Paramecium primaurelia</name>
    <dbReference type="NCBI Taxonomy" id="5886"/>
    <lineage>
        <taxon>Eukaryota</taxon>
        <taxon>Sar</taxon>
        <taxon>Alveolata</taxon>
        <taxon>Ciliophora</taxon>
        <taxon>Intramacronucleata</taxon>
        <taxon>Oligohymenophorea</taxon>
        <taxon>Peniculida</taxon>
        <taxon>Parameciidae</taxon>
        <taxon>Paramecium</taxon>
    </lineage>
</organism>
<evidence type="ECO:0000313" key="1">
    <source>
        <dbReference type="EMBL" id="CAD8076357.1"/>
    </source>
</evidence>
<protein>
    <submittedName>
        <fullName evidence="1">Uncharacterized protein</fullName>
    </submittedName>
</protein>
<dbReference type="AlphaFoldDB" id="A0A8S1M8B9"/>
<dbReference type="EMBL" id="CAJJDM010000057">
    <property type="protein sequence ID" value="CAD8076357.1"/>
    <property type="molecule type" value="Genomic_DNA"/>
</dbReference>
<accession>A0A8S1M8B9</accession>
<dbReference type="OMA" id="FNIDCDK"/>
<keyword evidence="2" id="KW-1185">Reference proteome</keyword>
<name>A0A8S1M8B9_PARPR</name>
<reference evidence="1" key="1">
    <citation type="submission" date="2021-01" db="EMBL/GenBank/DDBJ databases">
        <authorList>
            <consortium name="Genoscope - CEA"/>
            <person name="William W."/>
        </authorList>
    </citation>
    <scope>NUCLEOTIDE SEQUENCE</scope>
</reference>